<evidence type="ECO:0000256" key="1">
    <source>
        <dbReference type="SAM" id="Coils"/>
    </source>
</evidence>
<dbReference type="EMBL" id="JAAAJA010000081">
    <property type="protein sequence ID" value="KAG0263136.1"/>
    <property type="molecule type" value="Genomic_DNA"/>
</dbReference>
<protein>
    <submittedName>
        <fullName evidence="2">Uncharacterized protein</fullName>
    </submittedName>
</protein>
<name>A0A9P6QAX2_9FUNG</name>
<accession>A0A9P6QAX2</accession>
<evidence type="ECO:0000313" key="3">
    <source>
        <dbReference type="Proteomes" id="UP000726737"/>
    </source>
</evidence>
<comment type="caution">
    <text evidence="2">The sequence shown here is derived from an EMBL/GenBank/DDBJ whole genome shotgun (WGS) entry which is preliminary data.</text>
</comment>
<evidence type="ECO:0000313" key="2">
    <source>
        <dbReference type="EMBL" id="KAG0263136.1"/>
    </source>
</evidence>
<reference evidence="2" key="1">
    <citation type="journal article" date="2020" name="Fungal Divers.">
        <title>Resolving the Mortierellaceae phylogeny through synthesis of multi-gene phylogenetics and phylogenomics.</title>
        <authorList>
            <person name="Vandepol N."/>
            <person name="Liber J."/>
            <person name="Desiro A."/>
            <person name="Na H."/>
            <person name="Kennedy M."/>
            <person name="Barry K."/>
            <person name="Grigoriev I.V."/>
            <person name="Miller A.N."/>
            <person name="O'Donnell K."/>
            <person name="Stajich J.E."/>
            <person name="Bonito G."/>
        </authorList>
    </citation>
    <scope>NUCLEOTIDE SEQUENCE</scope>
    <source>
        <strain evidence="2">KOD948</strain>
    </source>
</reference>
<sequence>MSSRYLMLMAAVPVCYFAGYAYRELNDPDQPVSILNQKPESLSDSFLTSRLQALEESKTKVLYQLKELEEHRDRLKEMNGRDTDIPGKLW</sequence>
<keyword evidence="1" id="KW-0175">Coiled coil</keyword>
<dbReference type="Proteomes" id="UP000726737">
    <property type="component" value="Unassembled WGS sequence"/>
</dbReference>
<dbReference type="AlphaFoldDB" id="A0A9P6QAX2"/>
<gene>
    <name evidence="2" type="ORF">BG011_009238</name>
</gene>
<feature type="coiled-coil region" evidence="1">
    <location>
        <begin position="51"/>
        <end position="78"/>
    </location>
</feature>
<keyword evidence="3" id="KW-1185">Reference proteome</keyword>
<dbReference type="OrthoDB" id="2329799at2759"/>
<organism evidence="2 3">
    <name type="scientific">Mortierella polycephala</name>
    <dbReference type="NCBI Taxonomy" id="41804"/>
    <lineage>
        <taxon>Eukaryota</taxon>
        <taxon>Fungi</taxon>
        <taxon>Fungi incertae sedis</taxon>
        <taxon>Mucoromycota</taxon>
        <taxon>Mortierellomycotina</taxon>
        <taxon>Mortierellomycetes</taxon>
        <taxon>Mortierellales</taxon>
        <taxon>Mortierellaceae</taxon>
        <taxon>Mortierella</taxon>
    </lineage>
</organism>
<proteinExistence type="predicted"/>